<dbReference type="Gene3D" id="3.10.580.10">
    <property type="entry name" value="CBS-domain"/>
    <property type="match status" value="1"/>
</dbReference>
<dbReference type="GO" id="GO:0046872">
    <property type="term" value="F:metal ion binding"/>
    <property type="evidence" value="ECO:0007669"/>
    <property type="project" value="UniProtKB-KW"/>
</dbReference>
<dbReference type="AlphaFoldDB" id="E6W2I0"/>
<dbReference type="Pfam" id="PF00571">
    <property type="entry name" value="CBS"/>
    <property type="match status" value="2"/>
</dbReference>
<dbReference type="GO" id="GO:0015095">
    <property type="term" value="F:magnesium ion transmembrane transporter activity"/>
    <property type="evidence" value="ECO:0007669"/>
    <property type="project" value="UniProtKB-UniRule"/>
</dbReference>
<dbReference type="InterPro" id="IPR036739">
    <property type="entry name" value="SLC41_membr_dom_sf"/>
</dbReference>
<dbReference type="InterPro" id="IPR006668">
    <property type="entry name" value="Mg_transptr_MgtE_intracell_dom"/>
</dbReference>
<feature type="transmembrane region" description="Helical" evidence="9">
    <location>
        <begin position="431"/>
        <end position="454"/>
    </location>
</feature>
<evidence type="ECO:0000313" key="11">
    <source>
        <dbReference type="EMBL" id="ADU66730.1"/>
    </source>
</evidence>
<dbReference type="InterPro" id="IPR006669">
    <property type="entry name" value="MgtE_transporter"/>
</dbReference>
<proteinExistence type="inferred from homology"/>
<dbReference type="Gene3D" id="1.25.60.10">
    <property type="entry name" value="MgtE N-terminal domain-like"/>
    <property type="match status" value="1"/>
</dbReference>
<keyword evidence="12" id="KW-1185">Reference proteome</keyword>
<keyword evidence="5 9" id="KW-0460">Magnesium</keyword>
<comment type="subunit">
    <text evidence="9">Homodimer.</text>
</comment>
<dbReference type="KEGG" id="din:Selin_2010"/>
<dbReference type="PANTHER" id="PTHR43773">
    <property type="entry name" value="MAGNESIUM TRANSPORTER MGTE"/>
    <property type="match status" value="1"/>
</dbReference>
<dbReference type="SUPFAM" id="SSF161093">
    <property type="entry name" value="MgtE membrane domain-like"/>
    <property type="match status" value="1"/>
</dbReference>
<keyword evidence="4 9" id="KW-0812">Transmembrane</keyword>
<dbReference type="PANTHER" id="PTHR43773:SF1">
    <property type="entry name" value="MAGNESIUM TRANSPORTER MGTE"/>
    <property type="match status" value="1"/>
</dbReference>
<dbReference type="Gene3D" id="1.10.357.20">
    <property type="entry name" value="SLC41 divalent cation transporters, integral membrane domain"/>
    <property type="match status" value="1"/>
</dbReference>
<dbReference type="InterPro" id="IPR006667">
    <property type="entry name" value="SLC41_membr_dom"/>
</dbReference>
<name>E6W2I0_DESIS</name>
<feature type="transmembrane region" description="Helical" evidence="9">
    <location>
        <begin position="393"/>
        <end position="419"/>
    </location>
</feature>
<evidence type="ECO:0000259" key="10">
    <source>
        <dbReference type="PROSITE" id="PS51371"/>
    </source>
</evidence>
<feature type="transmembrane region" description="Helical" evidence="9">
    <location>
        <begin position="367"/>
        <end position="387"/>
    </location>
</feature>
<dbReference type="SMART" id="SM00924">
    <property type="entry name" value="MgtE_N"/>
    <property type="match status" value="1"/>
</dbReference>
<evidence type="ECO:0000256" key="7">
    <source>
        <dbReference type="ARBA" id="ARBA00023136"/>
    </source>
</evidence>
<evidence type="ECO:0000256" key="8">
    <source>
        <dbReference type="PROSITE-ProRule" id="PRU00703"/>
    </source>
</evidence>
<dbReference type="NCBIfam" id="TIGR00400">
    <property type="entry name" value="mgtE"/>
    <property type="match status" value="1"/>
</dbReference>
<keyword evidence="6 9" id="KW-1133">Transmembrane helix</keyword>
<dbReference type="PROSITE" id="PS51371">
    <property type="entry name" value="CBS"/>
    <property type="match status" value="2"/>
</dbReference>
<comment type="subcellular location">
    <subcellularLocation>
        <location evidence="9">Cell membrane</location>
        <topology evidence="9">Multi-pass membrane protein</topology>
    </subcellularLocation>
    <subcellularLocation>
        <location evidence="1">Membrane</location>
        <topology evidence="1">Multi-pass membrane protein</topology>
    </subcellularLocation>
</comment>
<accession>E6W2I0</accession>
<dbReference type="SUPFAM" id="SSF158791">
    <property type="entry name" value="MgtE N-terminal domain-like"/>
    <property type="match status" value="1"/>
</dbReference>
<dbReference type="CDD" id="cd04606">
    <property type="entry name" value="CBS_pair_Mg_transporter"/>
    <property type="match status" value="1"/>
</dbReference>
<keyword evidence="9" id="KW-1003">Cell membrane</keyword>
<dbReference type="InParanoid" id="E6W2I0"/>
<feature type="domain" description="CBS" evidence="10">
    <location>
        <begin position="140"/>
        <end position="203"/>
    </location>
</feature>
<dbReference type="Pfam" id="PF01769">
    <property type="entry name" value="MgtE"/>
    <property type="match status" value="1"/>
</dbReference>
<evidence type="ECO:0000313" key="12">
    <source>
        <dbReference type="Proteomes" id="UP000002572"/>
    </source>
</evidence>
<evidence type="ECO:0000256" key="9">
    <source>
        <dbReference type="RuleBase" id="RU362011"/>
    </source>
</evidence>
<dbReference type="EMBL" id="CP002432">
    <property type="protein sequence ID" value="ADU66730.1"/>
    <property type="molecule type" value="Genomic_DNA"/>
</dbReference>
<keyword evidence="7 9" id="KW-0472">Membrane</keyword>
<dbReference type="Pfam" id="PF03448">
    <property type="entry name" value="MgtE_N"/>
    <property type="match status" value="1"/>
</dbReference>
<dbReference type="SUPFAM" id="SSF54631">
    <property type="entry name" value="CBS-domain pair"/>
    <property type="match status" value="1"/>
</dbReference>
<dbReference type="InterPro" id="IPR000644">
    <property type="entry name" value="CBS_dom"/>
</dbReference>
<feature type="transmembrane region" description="Helical" evidence="9">
    <location>
        <begin position="319"/>
        <end position="346"/>
    </location>
</feature>
<dbReference type="SMART" id="SM00116">
    <property type="entry name" value="CBS"/>
    <property type="match status" value="2"/>
</dbReference>
<feature type="domain" description="CBS" evidence="10">
    <location>
        <begin position="204"/>
        <end position="260"/>
    </location>
</feature>
<dbReference type="HOGENOM" id="CLU_037408_2_2_0"/>
<keyword evidence="8" id="KW-0129">CBS domain</keyword>
<dbReference type="GO" id="GO:0005886">
    <property type="term" value="C:plasma membrane"/>
    <property type="evidence" value="ECO:0007669"/>
    <property type="project" value="UniProtKB-SubCell"/>
</dbReference>
<dbReference type="eggNOG" id="COG2239">
    <property type="taxonomic scope" value="Bacteria"/>
</dbReference>
<evidence type="ECO:0000256" key="5">
    <source>
        <dbReference type="ARBA" id="ARBA00022842"/>
    </source>
</evidence>
<organism evidence="11 12">
    <name type="scientific">Desulfurispirillum indicum (strain ATCC BAA-1389 / DSM 22839 / S5)</name>
    <dbReference type="NCBI Taxonomy" id="653733"/>
    <lineage>
        <taxon>Bacteria</taxon>
        <taxon>Pseudomonadati</taxon>
        <taxon>Chrysiogenota</taxon>
        <taxon>Chrysiogenia</taxon>
        <taxon>Chrysiogenales</taxon>
        <taxon>Chrysiogenaceae</taxon>
        <taxon>Desulfurispirillum</taxon>
    </lineage>
</organism>
<evidence type="ECO:0000256" key="6">
    <source>
        <dbReference type="ARBA" id="ARBA00022989"/>
    </source>
</evidence>
<keyword evidence="3 9" id="KW-0813">Transport</keyword>
<evidence type="ECO:0000256" key="2">
    <source>
        <dbReference type="ARBA" id="ARBA00009749"/>
    </source>
</evidence>
<evidence type="ECO:0000256" key="1">
    <source>
        <dbReference type="ARBA" id="ARBA00004141"/>
    </source>
</evidence>
<evidence type="ECO:0000256" key="4">
    <source>
        <dbReference type="ARBA" id="ARBA00022692"/>
    </source>
</evidence>
<evidence type="ECO:0000256" key="3">
    <source>
        <dbReference type="ARBA" id="ARBA00022448"/>
    </source>
</evidence>
<feature type="transmembrane region" description="Helical" evidence="9">
    <location>
        <begin position="293"/>
        <end position="313"/>
    </location>
</feature>
<dbReference type="InterPro" id="IPR038076">
    <property type="entry name" value="MgtE_N_sf"/>
</dbReference>
<comment type="similarity">
    <text evidence="2 9">Belongs to the SLC41A transporter family.</text>
</comment>
<keyword evidence="9" id="KW-0479">Metal-binding</keyword>
<dbReference type="Proteomes" id="UP000002572">
    <property type="component" value="Chromosome"/>
</dbReference>
<sequence>MHKETLYLTFLELFQNQFSPEDEKSILALVEKHHAADLASVMDQLEPDQAAHVLRCMQTVKQAEVFGYLSASVQQTLVDQLDIHQITRIISAMDADDRADFYNNLDSEHQQAILPGLAQAEREDIRKLSSYAEGTVGAIMTSDYAALPLNLTAAQCIERLRHEAPDKETIYHAFVIDGERRLLGVVSLKDLILSKPGTPVAALMNTDVISINARDPQSEAARKIAKYDLLALPVINGDDKLAGIVTHDDAMDVAEAEATEDIHRMGGVSHKSPGLSNVNMLEASTWLIVQKRIPWLLVLVFMNIFSGAGIAYFEDTIEAVVALVFFLPLLIDSGGNAGSQSSTLMIRALATGRAHMKDWFRLLGKEVGVALVLGVGMAVAVSAIGIFRAGPEVAAVVAMTMVCTVLFGSLVGMSLPFILSRLKMDPATASAPLITSIADIGGVLIYFSIATWFLRDMIVAAGG</sequence>
<dbReference type="InterPro" id="IPR046342">
    <property type="entry name" value="CBS_dom_sf"/>
</dbReference>
<reference evidence="11 12" key="1">
    <citation type="submission" date="2010-12" db="EMBL/GenBank/DDBJ databases">
        <title>Complete sequence of Desulfurispirillum indicum S5.</title>
        <authorList>
            <consortium name="US DOE Joint Genome Institute"/>
            <person name="Lucas S."/>
            <person name="Copeland A."/>
            <person name="Lapidus A."/>
            <person name="Cheng J.-F."/>
            <person name="Goodwin L."/>
            <person name="Pitluck S."/>
            <person name="Chertkov O."/>
            <person name="Held B."/>
            <person name="Detter J.C."/>
            <person name="Han C."/>
            <person name="Tapia R."/>
            <person name="Land M."/>
            <person name="Hauser L."/>
            <person name="Kyrpides N."/>
            <person name="Ivanova N."/>
            <person name="Mikhailova N."/>
            <person name="Haggblom M."/>
            <person name="Rauschenbach I."/>
            <person name="Bini E."/>
            <person name="Woyke T."/>
        </authorList>
    </citation>
    <scope>NUCLEOTIDE SEQUENCE [LARGE SCALE GENOMIC DNA]</scope>
    <source>
        <strain evidence="12">ATCC BAA-1389 / DSM 22839 / S5</strain>
    </source>
</reference>
<dbReference type="OrthoDB" id="9790355at2"/>
<comment type="function">
    <text evidence="9">Acts as a magnesium transporter.</text>
</comment>
<gene>
    <name evidence="11" type="ordered locus">Selin_2010</name>
</gene>
<protein>
    <recommendedName>
        <fullName evidence="9">Magnesium transporter MgtE</fullName>
    </recommendedName>
</protein>
<dbReference type="RefSeq" id="WP_013506610.1">
    <property type="nucleotide sequence ID" value="NC_014836.1"/>
</dbReference>